<evidence type="ECO:0000313" key="4">
    <source>
        <dbReference type="EMBL" id="HEQ88175.1"/>
    </source>
</evidence>
<proteinExistence type="predicted"/>
<dbReference type="InterPro" id="IPR046342">
    <property type="entry name" value="CBS_dom_sf"/>
</dbReference>
<dbReference type="PANTHER" id="PTHR43080">
    <property type="entry name" value="CBS DOMAIN-CONTAINING PROTEIN CBSX3, MITOCHONDRIAL"/>
    <property type="match status" value="1"/>
</dbReference>
<protein>
    <submittedName>
        <fullName evidence="4">CBS domain-containing protein</fullName>
    </submittedName>
</protein>
<dbReference type="EMBL" id="DSHW01000152">
    <property type="protein sequence ID" value="HEQ88175.1"/>
    <property type="molecule type" value="Genomic_DNA"/>
</dbReference>
<evidence type="ECO:0000256" key="2">
    <source>
        <dbReference type="PROSITE-ProRule" id="PRU00703"/>
    </source>
</evidence>
<keyword evidence="1 2" id="KW-0129">CBS domain</keyword>
<dbReference type="InterPro" id="IPR044725">
    <property type="entry name" value="CBSX3_CBS_dom"/>
</dbReference>
<evidence type="ECO:0000259" key="3">
    <source>
        <dbReference type="PROSITE" id="PS51371"/>
    </source>
</evidence>
<dbReference type="SMART" id="SM00116">
    <property type="entry name" value="CBS"/>
    <property type="match status" value="2"/>
</dbReference>
<name>A0A062XLM4_9BACT</name>
<dbReference type="OrthoDB" id="9802114at2"/>
<dbReference type="EMBL" id="DSMR01000334">
    <property type="protein sequence ID" value="HET47415.1"/>
    <property type="molecule type" value="Genomic_DNA"/>
</dbReference>
<dbReference type="PANTHER" id="PTHR43080:SF2">
    <property type="entry name" value="CBS DOMAIN-CONTAINING PROTEIN"/>
    <property type="match status" value="1"/>
</dbReference>
<dbReference type="PROSITE" id="PS51371">
    <property type="entry name" value="CBS"/>
    <property type="match status" value="2"/>
</dbReference>
<dbReference type="RefSeq" id="WP_038049773.1">
    <property type="nucleotide sequence ID" value="NZ_JMFG01000022.1"/>
</dbReference>
<dbReference type="InterPro" id="IPR051257">
    <property type="entry name" value="Diverse_CBS-Domain"/>
</dbReference>
<evidence type="ECO:0000313" key="7">
    <source>
        <dbReference type="Proteomes" id="UP000027284"/>
    </source>
</evidence>
<dbReference type="EMBL" id="JMFG01000022">
    <property type="protein sequence ID" value="KDA53427.1"/>
    <property type="molecule type" value="Genomic_DNA"/>
</dbReference>
<reference evidence="6 7" key="1">
    <citation type="submission" date="2014-04" db="EMBL/GenBank/DDBJ databases">
        <title>The Genome Sequence of Thermoanaerobaculum aquaticum MP-01, The First Cultivated Group 23 Acidobacterium.</title>
        <authorList>
            <person name="Stamps B.W."/>
            <person name="Losey N.A."/>
            <person name="Lawson P.A."/>
            <person name="Stevenson B.S."/>
        </authorList>
    </citation>
    <scope>NUCLEOTIDE SEQUENCE [LARGE SCALE GENOMIC DNA]</scope>
    <source>
        <strain evidence="6 7">MP-01</strain>
    </source>
</reference>
<sequence>MDTIAAVLREKGSKVYTVAPGATVLEAARAMDAHNVGSLLVVDGDKPVGIFSERDLMRRVVVAGKDPAKVKVREVMSRDVWVVEPDTRVKEAMAIMTERRCRHLPVVEKGKVVGLISIGDLVRWISKDQEFQIRMLENYITGAYPA</sequence>
<gene>
    <name evidence="6" type="ORF">EG19_05755</name>
    <name evidence="4" type="ORF">ENP06_02050</name>
    <name evidence="5" type="ORF">ENQ31_04560</name>
</gene>
<dbReference type="InterPro" id="IPR000644">
    <property type="entry name" value="CBS_dom"/>
</dbReference>
<dbReference type="STRING" id="1312852.EG19_05755"/>
<evidence type="ECO:0000313" key="6">
    <source>
        <dbReference type="EMBL" id="KDA53427.1"/>
    </source>
</evidence>
<keyword evidence="7" id="KW-1185">Reference proteome</keyword>
<comment type="caution">
    <text evidence="6">The sequence shown here is derived from an EMBL/GenBank/DDBJ whole genome shotgun (WGS) entry which is preliminary data.</text>
</comment>
<dbReference type="AlphaFoldDB" id="A0A062XLM4"/>
<dbReference type="Pfam" id="PF00571">
    <property type="entry name" value="CBS"/>
    <property type="match status" value="2"/>
</dbReference>
<organism evidence="6 7">
    <name type="scientific">Thermoanaerobaculum aquaticum</name>
    <dbReference type="NCBI Taxonomy" id="1312852"/>
    <lineage>
        <taxon>Bacteria</taxon>
        <taxon>Pseudomonadati</taxon>
        <taxon>Acidobacteriota</taxon>
        <taxon>Thermoanaerobaculia</taxon>
        <taxon>Thermoanaerobaculales</taxon>
        <taxon>Thermoanaerobaculaceae</taxon>
        <taxon>Thermoanaerobaculum</taxon>
    </lineage>
</organism>
<dbReference type="Proteomes" id="UP000027284">
    <property type="component" value="Unassembled WGS sequence"/>
</dbReference>
<dbReference type="Gene3D" id="3.10.580.10">
    <property type="entry name" value="CBS-domain"/>
    <property type="match status" value="1"/>
</dbReference>
<reference evidence="4" key="2">
    <citation type="journal article" date="2020" name="mSystems">
        <title>Genome- and Community-Level Interaction Insights into Carbon Utilization and Element Cycling Functions of Hydrothermarchaeota in Hydrothermal Sediment.</title>
        <authorList>
            <person name="Zhou Z."/>
            <person name="Liu Y."/>
            <person name="Xu W."/>
            <person name="Pan J."/>
            <person name="Luo Z.H."/>
            <person name="Li M."/>
        </authorList>
    </citation>
    <scope>NUCLEOTIDE SEQUENCE [LARGE SCALE GENOMIC DNA]</scope>
    <source>
        <strain evidence="4">SpSt-186</strain>
        <strain evidence="5">SpSt-299</strain>
    </source>
</reference>
<dbReference type="CDD" id="cd04623">
    <property type="entry name" value="CBS_pair_bac_euk"/>
    <property type="match status" value="1"/>
</dbReference>
<evidence type="ECO:0000256" key="1">
    <source>
        <dbReference type="ARBA" id="ARBA00023122"/>
    </source>
</evidence>
<feature type="domain" description="CBS" evidence="3">
    <location>
        <begin position="8"/>
        <end position="67"/>
    </location>
</feature>
<accession>A0A062XLM4</accession>
<evidence type="ECO:0000313" key="5">
    <source>
        <dbReference type="EMBL" id="HET47415.1"/>
    </source>
</evidence>
<feature type="domain" description="CBS" evidence="3">
    <location>
        <begin position="76"/>
        <end position="131"/>
    </location>
</feature>
<dbReference type="SUPFAM" id="SSF54631">
    <property type="entry name" value="CBS-domain pair"/>
    <property type="match status" value="1"/>
</dbReference>